<dbReference type="RefSeq" id="WP_061161706.1">
    <property type="nucleotide sequence ID" value="NZ_FCOI02000012.1"/>
</dbReference>
<evidence type="ECO:0000313" key="2">
    <source>
        <dbReference type="Proteomes" id="UP000054624"/>
    </source>
</evidence>
<dbReference type="Gene3D" id="3.40.50.720">
    <property type="entry name" value="NAD(P)-binding Rossmann-like Domain"/>
    <property type="match status" value="1"/>
</dbReference>
<dbReference type="Proteomes" id="UP000054624">
    <property type="component" value="Unassembled WGS sequence"/>
</dbReference>
<keyword evidence="2" id="KW-1185">Reference proteome</keyword>
<dbReference type="STRING" id="1777137.AWB76_03913"/>
<dbReference type="EMBL" id="FCOI02000012">
    <property type="protein sequence ID" value="SAK66856.1"/>
    <property type="molecule type" value="Genomic_DNA"/>
</dbReference>
<reference evidence="2" key="1">
    <citation type="submission" date="2016-01" db="EMBL/GenBank/DDBJ databases">
        <authorList>
            <person name="Peeters Charlotte."/>
        </authorList>
    </citation>
    <scope>NUCLEOTIDE SEQUENCE [LARGE SCALE GENOMIC DNA]</scope>
</reference>
<dbReference type="InterPro" id="IPR036291">
    <property type="entry name" value="NAD(P)-bd_dom_sf"/>
</dbReference>
<dbReference type="Pfam" id="PF00106">
    <property type="entry name" value="adh_short"/>
    <property type="match status" value="1"/>
</dbReference>
<dbReference type="InterPro" id="IPR002347">
    <property type="entry name" value="SDR_fam"/>
</dbReference>
<dbReference type="AlphaFoldDB" id="A0A158BAP4"/>
<accession>A0A158BAP4</accession>
<name>A0A158BAP4_9BURK</name>
<protein>
    <submittedName>
        <fullName evidence="1">Short chain dehydrogenase/reductase family oxidoreductase</fullName>
    </submittedName>
</protein>
<dbReference type="PANTHER" id="PTHR43431">
    <property type="entry name" value="OXIDOREDUCTASE, SHORT CHAIN DEHYDROGENASE/REDUCTASE FAMILY (AFU_ORTHOLOGUE AFUA_5G14000)"/>
    <property type="match status" value="1"/>
</dbReference>
<evidence type="ECO:0000313" key="1">
    <source>
        <dbReference type="EMBL" id="SAK66856.1"/>
    </source>
</evidence>
<sequence length="233" mass="24453">MSTLPYSSALIIGAGPGISGSLTRRLRAEHIPVVIAARNVDKLSTLVDETGAIALPVDASDAGEMETLFAETEARIGAPEIVIYNASGRVRGPIAELDPAAVARAVAVSALGAFNAVQQAARRMIPAAKGAILLTGATAGVKGFALSAPFAMGKFALRGLAQSAARELAPKGIHVAHFVIDGGVRAEHRADPSDAPDSTLDPDAIAQTYLDVLRQHRSAWTWEMELRPWVEKF</sequence>
<gene>
    <name evidence="1" type="ORF">AWB76_03913</name>
</gene>
<dbReference type="OrthoDB" id="5513072at2"/>
<proteinExistence type="predicted"/>
<dbReference type="PANTHER" id="PTHR43431:SF7">
    <property type="entry name" value="OXIDOREDUCTASE, SHORT CHAIN DEHYDROGENASE_REDUCTASE FAMILY (AFU_ORTHOLOGUE AFUA_5G14000)"/>
    <property type="match status" value="1"/>
</dbReference>
<dbReference type="SUPFAM" id="SSF51735">
    <property type="entry name" value="NAD(P)-binding Rossmann-fold domains"/>
    <property type="match status" value="1"/>
</dbReference>
<dbReference type="PRINTS" id="PR00081">
    <property type="entry name" value="GDHRDH"/>
</dbReference>
<organism evidence="1 2">
    <name type="scientific">Caballeronia temeraria</name>
    <dbReference type="NCBI Taxonomy" id="1777137"/>
    <lineage>
        <taxon>Bacteria</taxon>
        <taxon>Pseudomonadati</taxon>
        <taxon>Pseudomonadota</taxon>
        <taxon>Betaproteobacteria</taxon>
        <taxon>Burkholderiales</taxon>
        <taxon>Burkholderiaceae</taxon>
        <taxon>Caballeronia</taxon>
    </lineage>
</organism>